<dbReference type="Proteomes" id="UP000591735">
    <property type="component" value="Unassembled WGS sequence"/>
</dbReference>
<reference evidence="1 2" key="1">
    <citation type="submission" date="2020-08" db="EMBL/GenBank/DDBJ databases">
        <title>Genomic Encyclopedia of Type Strains, Phase IV (KMG-IV): sequencing the most valuable type-strain genomes for metagenomic binning, comparative biology and taxonomic classification.</title>
        <authorList>
            <person name="Goeker M."/>
        </authorList>
    </citation>
    <scope>NUCLEOTIDE SEQUENCE [LARGE SCALE GENOMIC DNA]</scope>
    <source>
        <strain evidence="1 2">DSM 22359</strain>
    </source>
</reference>
<evidence type="ECO:0000313" key="2">
    <source>
        <dbReference type="Proteomes" id="UP000591735"/>
    </source>
</evidence>
<comment type="caution">
    <text evidence="1">The sequence shown here is derived from an EMBL/GenBank/DDBJ whole genome shotgun (WGS) entry which is preliminary data.</text>
</comment>
<keyword evidence="2" id="KW-1185">Reference proteome</keyword>
<dbReference type="AlphaFoldDB" id="A0A840UJ88"/>
<proteinExistence type="predicted"/>
<accession>A0A840UJ88</accession>
<name>A0A840UJ88_9GAMM</name>
<organism evidence="1 2">
    <name type="scientific">Marinobacter oulmenensis</name>
    <dbReference type="NCBI Taxonomy" id="643747"/>
    <lineage>
        <taxon>Bacteria</taxon>
        <taxon>Pseudomonadati</taxon>
        <taxon>Pseudomonadota</taxon>
        <taxon>Gammaproteobacteria</taxon>
        <taxon>Pseudomonadales</taxon>
        <taxon>Marinobacteraceae</taxon>
        <taxon>Marinobacter</taxon>
    </lineage>
</organism>
<dbReference type="RefSeq" id="WP_183702147.1">
    <property type="nucleotide sequence ID" value="NZ_JACHFE010000004.1"/>
</dbReference>
<sequence>MSQENLFDDGTPLTTDMHVILQLFTNYRGIDIRRDFEGLCHVYHSVHTHPDKLPKTSWSPARVLKAVQKCQAAGLVTYPETDTGHKYEITAKGIEARRTAYLTQLGRC</sequence>
<evidence type="ECO:0000313" key="1">
    <source>
        <dbReference type="EMBL" id="MBB5321196.1"/>
    </source>
</evidence>
<dbReference type="EMBL" id="JACHFE010000004">
    <property type="protein sequence ID" value="MBB5321196.1"/>
    <property type="molecule type" value="Genomic_DNA"/>
</dbReference>
<protein>
    <submittedName>
        <fullName evidence="1">Uncharacterized protein</fullName>
    </submittedName>
</protein>
<gene>
    <name evidence="1" type="ORF">HNR38_001685</name>
</gene>